<comment type="subcellular location">
    <subcellularLocation>
        <location evidence="1">Cell membrane</location>
        <topology evidence="1">Multi-pass membrane protein</topology>
    </subcellularLocation>
</comment>
<dbReference type="EMBL" id="WJNG01000001">
    <property type="protein sequence ID" value="MRH41155.1"/>
    <property type="molecule type" value="Genomic_DNA"/>
</dbReference>
<keyword evidence="3" id="KW-1003">Cell membrane</keyword>
<feature type="transmembrane region" description="Helical" evidence="8">
    <location>
        <begin position="170"/>
        <end position="191"/>
    </location>
</feature>
<evidence type="ECO:0000313" key="10">
    <source>
        <dbReference type="Proteomes" id="UP000799092"/>
    </source>
</evidence>
<evidence type="ECO:0000256" key="5">
    <source>
        <dbReference type="ARBA" id="ARBA00022692"/>
    </source>
</evidence>
<keyword evidence="2" id="KW-0813">Transport</keyword>
<evidence type="ECO:0000256" key="7">
    <source>
        <dbReference type="ARBA" id="ARBA00023136"/>
    </source>
</evidence>
<feature type="transmembrane region" description="Helical" evidence="8">
    <location>
        <begin position="301"/>
        <end position="320"/>
    </location>
</feature>
<evidence type="ECO:0000256" key="6">
    <source>
        <dbReference type="ARBA" id="ARBA00022989"/>
    </source>
</evidence>
<dbReference type="PANTHER" id="PTHR32196">
    <property type="entry name" value="ABC TRANSPORTER PERMEASE PROTEIN YPHD-RELATED-RELATED"/>
    <property type="match status" value="1"/>
</dbReference>
<dbReference type="OrthoDB" id="9813906at2"/>
<feature type="transmembrane region" description="Helical" evidence="8">
    <location>
        <begin position="132"/>
        <end position="150"/>
    </location>
</feature>
<keyword evidence="4" id="KW-0997">Cell inner membrane</keyword>
<feature type="transmembrane region" description="Helical" evidence="8">
    <location>
        <begin position="26"/>
        <end position="43"/>
    </location>
</feature>
<feature type="transmembrane region" description="Helical" evidence="8">
    <location>
        <begin position="104"/>
        <end position="125"/>
    </location>
</feature>
<feature type="transmembrane region" description="Helical" evidence="8">
    <location>
        <begin position="222"/>
        <end position="242"/>
    </location>
</feature>
<keyword evidence="7 8" id="KW-0472">Membrane</keyword>
<dbReference type="GO" id="GO:0022857">
    <property type="term" value="F:transmembrane transporter activity"/>
    <property type="evidence" value="ECO:0007669"/>
    <property type="project" value="InterPro"/>
</dbReference>
<reference evidence="9" key="1">
    <citation type="submission" date="2019-11" db="EMBL/GenBank/DDBJ databases">
        <authorList>
            <person name="Li J."/>
        </authorList>
    </citation>
    <scope>NUCLEOTIDE SEQUENCE</scope>
    <source>
        <strain evidence="9">B6B</strain>
    </source>
</reference>
<organism evidence="9 10">
    <name type="scientific">Aquibacillus halophilus</name>
    <dbReference type="NCBI Taxonomy" id="930132"/>
    <lineage>
        <taxon>Bacteria</taxon>
        <taxon>Bacillati</taxon>
        <taxon>Bacillota</taxon>
        <taxon>Bacilli</taxon>
        <taxon>Bacillales</taxon>
        <taxon>Bacillaceae</taxon>
        <taxon>Aquibacillus</taxon>
    </lineage>
</organism>
<feature type="transmembrane region" description="Helical" evidence="8">
    <location>
        <begin position="55"/>
        <end position="74"/>
    </location>
</feature>
<evidence type="ECO:0000256" key="4">
    <source>
        <dbReference type="ARBA" id="ARBA00022519"/>
    </source>
</evidence>
<sequence>MSELQVNKAEINKIPIGKKILKNDNTYLLTGLILYIVVISMIAPNFATQYNFSVVLQQLVVPAILAVGMCLVMVSGGIDLSVGNLLSLAACFMAFVIYNGGSVFVAILSAIVICVAGNLFVGFIISRTDLEPFIVTLGMMIAYKGLALITTNGAEFPIMGEMGFATSIRFFNFPLMIFIMIAVYILFWFIFRYSRFGRRLYAVGDNPEAAFLAGINVKNFKLLVYGINGLLVALASIIMLSRNEVGNPYLGTGLELDAIAAAVVGGTALSGGKGNIIGTFLGAVWIGIISNSLNVVGVSAFVQYIVTGGIIIAAVLVNSLRSKNA</sequence>
<evidence type="ECO:0000313" key="9">
    <source>
        <dbReference type="EMBL" id="MRH41155.1"/>
    </source>
</evidence>
<keyword evidence="6 8" id="KW-1133">Transmembrane helix</keyword>
<dbReference type="GO" id="GO:0005886">
    <property type="term" value="C:plasma membrane"/>
    <property type="evidence" value="ECO:0007669"/>
    <property type="project" value="UniProtKB-SubCell"/>
</dbReference>
<dbReference type="CDD" id="cd06579">
    <property type="entry name" value="TM_PBP1_transp_AraH_like"/>
    <property type="match status" value="1"/>
</dbReference>
<keyword evidence="5 8" id="KW-0812">Transmembrane</keyword>
<evidence type="ECO:0000256" key="2">
    <source>
        <dbReference type="ARBA" id="ARBA00022448"/>
    </source>
</evidence>
<dbReference type="Proteomes" id="UP000799092">
    <property type="component" value="Unassembled WGS sequence"/>
</dbReference>
<gene>
    <name evidence="9" type="ORF">GH741_00515</name>
</gene>
<proteinExistence type="predicted"/>
<accession>A0A6A8D5W6</accession>
<feature type="transmembrane region" description="Helical" evidence="8">
    <location>
        <begin position="81"/>
        <end position="98"/>
    </location>
</feature>
<dbReference type="Pfam" id="PF02653">
    <property type="entry name" value="BPD_transp_2"/>
    <property type="match status" value="1"/>
</dbReference>
<dbReference type="AlphaFoldDB" id="A0A6A8D5W6"/>
<dbReference type="PANTHER" id="PTHR32196:SF21">
    <property type="entry name" value="ABC TRANSPORTER PERMEASE PROTEIN YPHD-RELATED"/>
    <property type="match status" value="1"/>
</dbReference>
<name>A0A6A8D5W6_9BACI</name>
<feature type="transmembrane region" description="Helical" evidence="8">
    <location>
        <begin position="276"/>
        <end position="295"/>
    </location>
</feature>
<evidence type="ECO:0000256" key="3">
    <source>
        <dbReference type="ARBA" id="ARBA00022475"/>
    </source>
</evidence>
<protein>
    <submittedName>
        <fullName evidence="9">Ribose ABC transporter permease</fullName>
    </submittedName>
</protein>
<comment type="caution">
    <text evidence="9">The sequence shown here is derived from an EMBL/GenBank/DDBJ whole genome shotgun (WGS) entry which is preliminary data.</text>
</comment>
<keyword evidence="10" id="KW-1185">Reference proteome</keyword>
<evidence type="ECO:0000256" key="8">
    <source>
        <dbReference type="SAM" id="Phobius"/>
    </source>
</evidence>
<evidence type="ECO:0000256" key="1">
    <source>
        <dbReference type="ARBA" id="ARBA00004651"/>
    </source>
</evidence>
<dbReference type="InterPro" id="IPR001851">
    <property type="entry name" value="ABC_transp_permease"/>
</dbReference>
<dbReference type="RefSeq" id="WP_153734822.1">
    <property type="nucleotide sequence ID" value="NZ_WJNG01000001.1"/>
</dbReference>